<evidence type="ECO:0000256" key="1">
    <source>
        <dbReference type="ARBA" id="ARBA00004496"/>
    </source>
</evidence>
<keyword evidence="5" id="KW-0648">Protein biosynthesis</keyword>
<evidence type="ECO:0000256" key="4">
    <source>
        <dbReference type="ARBA" id="ARBA00022604"/>
    </source>
</evidence>
<organism evidence="8 9">
    <name type="scientific">Gossypium barbadense</name>
    <name type="common">Sea Island cotton</name>
    <name type="synonym">Hibiscus barbadensis</name>
    <dbReference type="NCBI Taxonomy" id="3634"/>
    <lineage>
        <taxon>Eukaryota</taxon>
        <taxon>Viridiplantae</taxon>
        <taxon>Streptophyta</taxon>
        <taxon>Embryophyta</taxon>
        <taxon>Tracheophyta</taxon>
        <taxon>Spermatophyta</taxon>
        <taxon>Magnoliopsida</taxon>
        <taxon>eudicotyledons</taxon>
        <taxon>Gunneridae</taxon>
        <taxon>Pentapetalae</taxon>
        <taxon>rosids</taxon>
        <taxon>malvids</taxon>
        <taxon>Malvales</taxon>
        <taxon>Malvaceae</taxon>
        <taxon>Malvoideae</taxon>
        <taxon>Gossypium</taxon>
    </lineage>
</organism>
<sequence length="378" mass="42260">MADGHETDKNIEIWKIKKLIKALEAARGNGTSMISLIMPPRDQISRVTKMLGDEFGTASNIKSRVNRQSVLGAITSAQQRLKLYSKVPPNGLVLYTGTIVTEDGKEKKVTIDFEPFRPINASLYLCDNKFHTEALNELLESDDKFGFIVMDGNGTLFGTLSGNAREVLHKFSVDLPKKHGRGGQSALRLILAGSADFKTELSQSDMFDQRLQAKVLNVVDVSYGGEALIGKYFEEISQDTGKYVFGVDDTLKALEMGAVEILIVWENLDINRYMLKNSVTGEVVIRHLNKEQEADMTNFQDSSNSADLEVQEKMPLLEWFASEYKRFGCSLEFVTNKSQEGSQFCRGFGGIGGILRYQLDMRSFDEFSDDGEVYDDSE</sequence>
<dbReference type="Gene3D" id="3.30.960.10">
    <property type="entry name" value="eRF1 domain 1"/>
    <property type="match status" value="1"/>
</dbReference>
<comment type="function">
    <text evidence="6">Directs the termination of nascent peptide synthesis (translation) in response to the termination codons UAA, UAG and UGA. Modulates plant growth and development.</text>
</comment>
<evidence type="ECO:0000313" key="8">
    <source>
        <dbReference type="EMBL" id="PPR98823.1"/>
    </source>
</evidence>
<dbReference type="Proteomes" id="UP000239757">
    <property type="component" value="Unassembled WGS sequence"/>
</dbReference>
<keyword evidence="3" id="KW-0963">Cytoplasm</keyword>
<dbReference type="OrthoDB" id="10254527at2759"/>
<evidence type="ECO:0000256" key="5">
    <source>
        <dbReference type="ARBA" id="ARBA00022917"/>
    </source>
</evidence>
<dbReference type="Gene3D" id="3.30.420.60">
    <property type="entry name" value="eRF1 domain 2"/>
    <property type="match status" value="2"/>
</dbReference>
<dbReference type="EMBL" id="KZ665585">
    <property type="protein sequence ID" value="PPR98823.1"/>
    <property type="molecule type" value="Genomic_DNA"/>
</dbReference>
<evidence type="ECO:0000313" key="9">
    <source>
        <dbReference type="Proteomes" id="UP000239757"/>
    </source>
</evidence>
<evidence type="ECO:0000256" key="3">
    <source>
        <dbReference type="ARBA" id="ARBA00022490"/>
    </source>
</evidence>
<evidence type="ECO:0000256" key="2">
    <source>
        <dbReference type="ARBA" id="ARBA00005326"/>
    </source>
</evidence>
<feature type="domain" description="eRF1/Pelota-like N-terminal" evidence="7">
    <location>
        <begin position="4"/>
        <end position="140"/>
    </location>
</feature>
<comment type="similarity">
    <text evidence="2">Belongs to the eukaryotic release factor 1 family.</text>
</comment>
<dbReference type="AlphaFoldDB" id="A0A2P5X648"/>
<dbReference type="GO" id="GO:0003747">
    <property type="term" value="F:translation release factor activity"/>
    <property type="evidence" value="ECO:0007669"/>
    <property type="project" value="InterPro"/>
</dbReference>
<proteinExistence type="inferred from homology"/>
<dbReference type="InterPro" id="IPR005142">
    <property type="entry name" value="eRF1_3"/>
</dbReference>
<dbReference type="Pfam" id="PF03463">
    <property type="entry name" value="eRF1_1"/>
    <property type="match status" value="1"/>
</dbReference>
<dbReference type="GO" id="GO:0005737">
    <property type="term" value="C:cytoplasm"/>
    <property type="evidence" value="ECO:0007669"/>
    <property type="project" value="UniProtKB-SubCell"/>
</dbReference>
<evidence type="ECO:0000256" key="6">
    <source>
        <dbReference type="ARBA" id="ARBA00045523"/>
    </source>
</evidence>
<reference evidence="8 9" key="1">
    <citation type="submission" date="2015-01" db="EMBL/GenBank/DDBJ databases">
        <title>Genome of allotetraploid Gossypium barbadense reveals genomic plasticity and fiber elongation in cotton evolution.</title>
        <authorList>
            <person name="Chen X."/>
            <person name="Liu X."/>
            <person name="Zhao B."/>
            <person name="Zheng H."/>
            <person name="Hu Y."/>
            <person name="Lu G."/>
            <person name="Yang C."/>
            <person name="Chen J."/>
            <person name="Shan C."/>
            <person name="Zhang L."/>
            <person name="Zhou Y."/>
            <person name="Wang L."/>
            <person name="Guo W."/>
            <person name="Bai Y."/>
            <person name="Ruan J."/>
            <person name="Shangguan X."/>
            <person name="Mao Y."/>
            <person name="Jiang J."/>
            <person name="Zhu Y."/>
            <person name="Lei J."/>
            <person name="Kang H."/>
            <person name="Chen S."/>
            <person name="He X."/>
            <person name="Wang R."/>
            <person name="Wang Y."/>
            <person name="Chen J."/>
            <person name="Wang L."/>
            <person name="Yu S."/>
            <person name="Wang B."/>
            <person name="Wei J."/>
            <person name="Song S."/>
            <person name="Lu X."/>
            <person name="Gao Z."/>
            <person name="Gu W."/>
            <person name="Deng X."/>
            <person name="Ma D."/>
            <person name="Wang S."/>
            <person name="Liang W."/>
            <person name="Fang L."/>
            <person name="Cai C."/>
            <person name="Zhu X."/>
            <person name="Zhou B."/>
            <person name="Zhang Y."/>
            <person name="Chen Z."/>
            <person name="Xu S."/>
            <person name="Zhu R."/>
            <person name="Wang S."/>
            <person name="Zhang T."/>
            <person name="Zhao G."/>
        </authorList>
    </citation>
    <scope>NUCLEOTIDE SEQUENCE [LARGE SCALE GENOMIC DNA]</scope>
    <source>
        <strain evidence="9">cv. Xinhai21</strain>
        <tissue evidence="8">Leaf</tissue>
    </source>
</reference>
<dbReference type="Pfam" id="PF03464">
    <property type="entry name" value="eRF1_2"/>
    <property type="match status" value="1"/>
</dbReference>
<dbReference type="InterPro" id="IPR005141">
    <property type="entry name" value="eRF1_2"/>
</dbReference>
<gene>
    <name evidence="8" type="ORF">GOBAR_AA21826</name>
</gene>
<protein>
    <recommendedName>
        <fullName evidence="7">eRF1/Pelota-like N-terminal domain-containing protein</fullName>
    </recommendedName>
</protein>
<dbReference type="SUPFAM" id="SSF53137">
    <property type="entry name" value="Translational machinery components"/>
    <property type="match status" value="1"/>
</dbReference>
<dbReference type="InterPro" id="IPR005140">
    <property type="entry name" value="eRF1_Pelota-like_N"/>
</dbReference>
<dbReference type="SUPFAM" id="SSF55481">
    <property type="entry name" value="N-terminal domain of eukaryotic peptide chain release factor subunit 1, ERF1"/>
    <property type="match status" value="1"/>
</dbReference>
<accession>A0A2P5X648</accession>
<evidence type="ECO:0000259" key="7">
    <source>
        <dbReference type="SMART" id="SM01194"/>
    </source>
</evidence>
<dbReference type="SUPFAM" id="SSF55315">
    <property type="entry name" value="L30e-like"/>
    <property type="match status" value="1"/>
</dbReference>
<dbReference type="FunFam" id="3.30.1330.30:FF:000006">
    <property type="entry name" value="Peptide chain release factor subunit 1"/>
    <property type="match status" value="1"/>
</dbReference>
<comment type="subcellular location">
    <subcellularLocation>
        <location evidence="1">Cytoplasm</location>
    </subcellularLocation>
</comment>
<keyword evidence="4" id="KW-0341">Growth regulation</keyword>
<dbReference type="Pfam" id="PF03465">
    <property type="entry name" value="eRF1_3"/>
    <property type="match status" value="1"/>
</dbReference>
<name>A0A2P5X648_GOSBA</name>
<dbReference type="InterPro" id="IPR029064">
    <property type="entry name" value="Ribosomal_eL30-like_sf"/>
</dbReference>
<dbReference type="FunFam" id="3.30.960.10:FF:000001">
    <property type="entry name" value="Eukaryotic peptide chain release factor subunit 1"/>
    <property type="match status" value="1"/>
</dbReference>
<dbReference type="PANTHER" id="PTHR10113">
    <property type="entry name" value="PEPTIDE CHAIN RELEASE FACTOR SUBUNIT 1"/>
    <property type="match status" value="1"/>
</dbReference>
<dbReference type="InterPro" id="IPR004403">
    <property type="entry name" value="Peptide_chain-rel_eRF1/aRF1"/>
</dbReference>
<dbReference type="InterPro" id="IPR024049">
    <property type="entry name" value="eRF1_1_sf"/>
</dbReference>
<dbReference type="SMART" id="SM01194">
    <property type="entry name" value="eRF1_1"/>
    <property type="match status" value="1"/>
</dbReference>
<dbReference type="InterPro" id="IPR042226">
    <property type="entry name" value="eFR1_2_sf"/>
</dbReference>
<dbReference type="Gene3D" id="3.30.1330.30">
    <property type="match status" value="1"/>
</dbReference>